<evidence type="ECO:0000256" key="1">
    <source>
        <dbReference type="SAM" id="MobiDB-lite"/>
    </source>
</evidence>
<evidence type="ECO:0000313" key="2">
    <source>
        <dbReference type="EMBL" id="CAK0847209.1"/>
    </source>
</evidence>
<feature type="compositionally biased region" description="Low complexity" evidence="1">
    <location>
        <begin position="592"/>
        <end position="607"/>
    </location>
</feature>
<reference evidence="2" key="1">
    <citation type="submission" date="2023-10" db="EMBL/GenBank/DDBJ databases">
        <authorList>
            <person name="Chen Y."/>
            <person name="Shah S."/>
            <person name="Dougan E. K."/>
            <person name="Thang M."/>
            <person name="Chan C."/>
        </authorList>
    </citation>
    <scope>NUCLEOTIDE SEQUENCE [LARGE SCALE GENOMIC DNA]</scope>
</reference>
<keyword evidence="3" id="KW-1185">Reference proteome</keyword>
<name>A0ABN9TME9_9DINO</name>
<feature type="region of interest" description="Disordered" evidence="1">
    <location>
        <begin position="266"/>
        <end position="286"/>
    </location>
</feature>
<evidence type="ECO:0000313" key="3">
    <source>
        <dbReference type="Proteomes" id="UP001189429"/>
    </source>
</evidence>
<feature type="compositionally biased region" description="Low complexity" evidence="1">
    <location>
        <begin position="490"/>
        <end position="500"/>
    </location>
</feature>
<dbReference type="Proteomes" id="UP001189429">
    <property type="component" value="Unassembled WGS sequence"/>
</dbReference>
<feature type="compositionally biased region" description="Basic and acidic residues" evidence="1">
    <location>
        <begin position="19"/>
        <end position="34"/>
    </location>
</feature>
<organism evidence="2 3">
    <name type="scientific">Prorocentrum cordatum</name>
    <dbReference type="NCBI Taxonomy" id="2364126"/>
    <lineage>
        <taxon>Eukaryota</taxon>
        <taxon>Sar</taxon>
        <taxon>Alveolata</taxon>
        <taxon>Dinophyceae</taxon>
        <taxon>Prorocentrales</taxon>
        <taxon>Prorocentraceae</taxon>
        <taxon>Prorocentrum</taxon>
    </lineage>
</organism>
<feature type="region of interest" description="Disordered" evidence="1">
    <location>
        <begin position="357"/>
        <end position="607"/>
    </location>
</feature>
<comment type="caution">
    <text evidence="2">The sequence shown here is derived from an EMBL/GenBank/DDBJ whole genome shotgun (WGS) entry which is preliminary data.</text>
</comment>
<feature type="region of interest" description="Disordered" evidence="1">
    <location>
        <begin position="1"/>
        <end position="37"/>
    </location>
</feature>
<feature type="compositionally biased region" description="Low complexity" evidence="1">
    <location>
        <begin position="130"/>
        <end position="151"/>
    </location>
</feature>
<feature type="region of interest" description="Disordered" evidence="1">
    <location>
        <begin position="306"/>
        <end position="326"/>
    </location>
</feature>
<feature type="compositionally biased region" description="Polar residues" evidence="1">
    <location>
        <begin position="480"/>
        <end position="489"/>
    </location>
</feature>
<sequence>MRSLDKAAARGEANQAWLRAHEREREHDKGETPRWDGVPACAFAAKSALPSGDPLSDGKTAAVATACAVVSDLAKRQCIQWLCIQGDRARLESEDGVAESQEQTLFSAVPSGPGTLDAMAPWHCEDEARGTAPPVATAAPPARTAPSALSPGPLNGVALSPLSCEDGAADELPPEAAAAHPSPPPPLCEDGAATAAPPEAAAAGALAPSEADAPAADVFPGCGALPLSLSLHEDEAAEEAPLGAAARGVSRLLPAPLLPDRMAFSCPATPPAREEDIGPSLSLASASASSQSPMSVLLKPASASASQSPLSGLLKPTATTSSPLSAGCIPEVPEEVSSLPRGSLLGRGLKAVSKEVQRRRSRWEAAGGPDQADRDRTKRHGGKPLRGAGGGSPWQSTSSGAHHAAPAREARQPRASTWPQDPGHPERHPAGAPPPRGVPAPLGAPSRGASLLAAGLRDARRHEAKRQSQACVDGLAQTCPAASSTAVPDSSTAAANTNSSPGPRRERPSGGLHDVQQSRPQAALGWAEHREGAQAQLSSPPARVPRPSPVCAAAHPGPPAAQRRRRPASAVTGRPAQEVLLEGAHLPPPPGRGLHAPPRSAPSRAALRGSMAVWAAAAVAAVPPGLATGTERAGLLRGARPQPVGGVFSVVGKDAG</sequence>
<accession>A0ABN9TME9</accession>
<proteinExistence type="predicted"/>
<gene>
    <name evidence="2" type="ORF">PCOR1329_LOCUS40485</name>
</gene>
<dbReference type="EMBL" id="CAUYUJ010014882">
    <property type="protein sequence ID" value="CAK0847209.1"/>
    <property type="molecule type" value="Genomic_DNA"/>
</dbReference>
<feature type="region of interest" description="Disordered" evidence="1">
    <location>
        <begin position="637"/>
        <end position="656"/>
    </location>
</feature>
<protein>
    <submittedName>
        <fullName evidence="2">Uncharacterized protein</fullName>
    </submittedName>
</protein>
<feature type="region of interest" description="Disordered" evidence="1">
    <location>
        <begin position="128"/>
        <end position="208"/>
    </location>
</feature>
<feature type="compositionally biased region" description="Low complexity" evidence="1">
    <location>
        <begin position="189"/>
        <end position="208"/>
    </location>
</feature>